<sequence>MTTHAPARPWYCRDDVVDEYKTTLQEDDEKLPMLKALKIIRAIVVNVGLIAGWIYALYLGGDPTVITVFALAVVGAYNGLELGDYLALLQAYNEIQTESDTDD</sequence>
<keyword evidence="1" id="KW-0812">Transmembrane</keyword>
<evidence type="ECO:0000256" key="1">
    <source>
        <dbReference type="SAM" id="Phobius"/>
    </source>
</evidence>
<dbReference type="Proteomes" id="UP000460194">
    <property type="component" value="Unassembled WGS sequence"/>
</dbReference>
<dbReference type="Proteomes" id="UP000452321">
    <property type="component" value="Unassembled WGS sequence"/>
</dbReference>
<dbReference type="RefSeq" id="WP_159358521.1">
    <property type="nucleotide sequence ID" value="NZ_WMEO01000003.1"/>
</dbReference>
<evidence type="ECO:0000313" key="3">
    <source>
        <dbReference type="EMBL" id="MYL67803.1"/>
    </source>
</evidence>
<dbReference type="EMBL" id="WMEO01000003">
    <property type="protein sequence ID" value="MYL15682.1"/>
    <property type="molecule type" value="Genomic_DNA"/>
</dbReference>
<dbReference type="EMBL" id="WMFC01000009">
    <property type="protein sequence ID" value="MYL67803.1"/>
    <property type="molecule type" value="Genomic_DNA"/>
</dbReference>
<reference evidence="4 5" key="1">
    <citation type="submission" date="2019-11" db="EMBL/GenBank/DDBJ databases">
        <title>Genome sequences of 17 halophilic strains isolated from different environments.</title>
        <authorList>
            <person name="Furrow R.E."/>
        </authorList>
    </citation>
    <scope>NUCLEOTIDE SEQUENCE [LARGE SCALE GENOMIC DNA]</scope>
    <source>
        <strain evidence="3 4">22502_06_Cabo</strain>
        <strain evidence="2 5">22517_05_Cabo</strain>
    </source>
</reference>
<accession>A0A6B1I4L8</accession>
<evidence type="ECO:0000313" key="5">
    <source>
        <dbReference type="Proteomes" id="UP000460194"/>
    </source>
</evidence>
<feature type="transmembrane region" description="Helical" evidence="1">
    <location>
        <begin position="64"/>
        <end position="80"/>
    </location>
</feature>
<evidence type="ECO:0008006" key="6">
    <source>
        <dbReference type="Google" id="ProtNLM"/>
    </source>
</evidence>
<keyword evidence="1" id="KW-1133">Transmembrane helix</keyword>
<proteinExistence type="predicted"/>
<feature type="transmembrane region" description="Helical" evidence="1">
    <location>
        <begin position="39"/>
        <end position="58"/>
    </location>
</feature>
<name>A0A6B1I4L8_9EURY</name>
<gene>
    <name evidence="3" type="ORF">GLW30_08670</name>
    <name evidence="2" type="ORF">GLW36_03340</name>
</gene>
<protein>
    <recommendedName>
        <fullName evidence="6">2TM domain-containing protein</fullName>
    </recommendedName>
</protein>
<organism evidence="2 5">
    <name type="scientific">Halorubrum distributum</name>
    <dbReference type="NCBI Taxonomy" id="29283"/>
    <lineage>
        <taxon>Archaea</taxon>
        <taxon>Methanobacteriati</taxon>
        <taxon>Methanobacteriota</taxon>
        <taxon>Stenosarchaea group</taxon>
        <taxon>Halobacteria</taxon>
        <taxon>Halobacteriales</taxon>
        <taxon>Haloferacaceae</taxon>
        <taxon>Halorubrum</taxon>
        <taxon>Halorubrum distributum group</taxon>
    </lineage>
</organism>
<evidence type="ECO:0000313" key="4">
    <source>
        <dbReference type="Proteomes" id="UP000452321"/>
    </source>
</evidence>
<comment type="caution">
    <text evidence="2">The sequence shown here is derived from an EMBL/GenBank/DDBJ whole genome shotgun (WGS) entry which is preliminary data.</text>
</comment>
<evidence type="ECO:0000313" key="2">
    <source>
        <dbReference type="EMBL" id="MYL15682.1"/>
    </source>
</evidence>
<keyword evidence="1" id="KW-0472">Membrane</keyword>
<dbReference type="AlphaFoldDB" id="A0A6B1I4L8"/>